<dbReference type="Pfam" id="PF13155">
    <property type="entry name" value="Toprim_2"/>
    <property type="match status" value="1"/>
</dbReference>
<dbReference type="InterPro" id="IPR037068">
    <property type="entry name" value="DNA_primase_core_N_sf"/>
</dbReference>
<dbReference type="AlphaFoldDB" id="A0A2M7B6X8"/>
<dbReference type="Pfam" id="PF08275">
    <property type="entry name" value="DNAG_N"/>
    <property type="match status" value="1"/>
</dbReference>
<dbReference type="PANTHER" id="PTHR30313:SF2">
    <property type="entry name" value="DNA PRIMASE"/>
    <property type="match status" value="1"/>
</dbReference>
<accession>A0A2M7B6X8</accession>
<dbReference type="InterPro" id="IPR034151">
    <property type="entry name" value="TOPRIM_DnaG_bac"/>
</dbReference>
<evidence type="ECO:0000313" key="3">
    <source>
        <dbReference type="Proteomes" id="UP000231704"/>
    </source>
</evidence>
<name>A0A2M7B6X8_9BACT</name>
<evidence type="ECO:0000259" key="1">
    <source>
        <dbReference type="PROSITE" id="PS50880"/>
    </source>
</evidence>
<dbReference type="Gene3D" id="3.40.1360.10">
    <property type="match status" value="1"/>
</dbReference>
<dbReference type="CDD" id="cd03364">
    <property type="entry name" value="TOPRIM_DnaG_primases"/>
    <property type="match status" value="1"/>
</dbReference>
<reference evidence="3" key="1">
    <citation type="submission" date="2017-09" db="EMBL/GenBank/DDBJ databases">
        <title>Depth-based differentiation of microbial function through sediment-hosted aquifers and enrichment of novel symbionts in the deep terrestrial subsurface.</title>
        <authorList>
            <person name="Probst A.J."/>
            <person name="Ladd B."/>
            <person name="Jarett J.K."/>
            <person name="Geller-Mcgrath D.E."/>
            <person name="Sieber C.M.K."/>
            <person name="Emerson J.B."/>
            <person name="Anantharaman K."/>
            <person name="Thomas B.C."/>
            <person name="Malmstrom R."/>
            <person name="Stieglmeier M."/>
            <person name="Klingl A."/>
            <person name="Woyke T."/>
            <person name="Ryan C.M."/>
            <person name="Banfield J.F."/>
        </authorList>
    </citation>
    <scope>NUCLEOTIDE SEQUENCE [LARGE SCALE GENOMIC DNA]</scope>
</reference>
<proteinExistence type="predicted"/>
<dbReference type="InterPro" id="IPR006295">
    <property type="entry name" value="DNA_primase_DnaG"/>
</dbReference>
<dbReference type="EMBL" id="PEVI01000024">
    <property type="protein sequence ID" value="PIU98852.1"/>
    <property type="molecule type" value="Genomic_DNA"/>
</dbReference>
<organism evidence="2 3">
    <name type="scientific">Candidatus Wolfebacteria bacterium CG03_land_8_20_14_0_80_39_317</name>
    <dbReference type="NCBI Taxonomy" id="1975068"/>
    <lineage>
        <taxon>Bacteria</taxon>
        <taxon>Candidatus Wolfeibacteriota</taxon>
    </lineage>
</organism>
<dbReference type="InterPro" id="IPR050219">
    <property type="entry name" value="DnaG_primase"/>
</dbReference>
<dbReference type="InterPro" id="IPR006171">
    <property type="entry name" value="TOPRIM_dom"/>
</dbReference>
<dbReference type="GO" id="GO:0005737">
    <property type="term" value="C:cytoplasm"/>
    <property type="evidence" value="ECO:0007669"/>
    <property type="project" value="TreeGrafter"/>
</dbReference>
<dbReference type="NCBIfam" id="TIGR01391">
    <property type="entry name" value="dnaG"/>
    <property type="match status" value="1"/>
</dbReference>
<gene>
    <name evidence="2" type="primary">dnaG</name>
    <name evidence="2" type="ORF">COS60_00820</name>
</gene>
<dbReference type="SUPFAM" id="SSF56731">
    <property type="entry name" value="DNA primase core"/>
    <property type="match status" value="1"/>
</dbReference>
<dbReference type="Proteomes" id="UP000231704">
    <property type="component" value="Unassembled WGS sequence"/>
</dbReference>
<dbReference type="GO" id="GO:0006269">
    <property type="term" value="P:DNA replication, synthesis of primer"/>
    <property type="evidence" value="ECO:0007669"/>
    <property type="project" value="InterPro"/>
</dbReference>
<dbReference type="InterPro" id="IPR013264">
    <property type="entry name" value="DNAG_N"/>
</dbReference>
<feature type="domain" description="Toprim" evidence="1">
    <location>
        <begin position="148"/>
        <end position="231"/>
    </location>
</feature>
<dbReference type="Gene3D" id="3.90.980.10">
    <property type="entry name" value="DNA primase, catalytic core, N-terminal domain"/>
    <property type="match status" value="1"/>
</dbReference>
<evidence type="ECO:0000313" key="2">
    <source>
        <dbReference type="EMBL" id="PIU98852.1"/>
    </source>
</evidence>
<dbReference type="PROSITE" id="PS50880">
    <property type="entry name" value="TOPRIM"/>
    <property type="match status" value="1"/>
</dbReference>
<protein>
    <submittedName>
        <fullName evidence="2">DNA primase</fullName>
    </submittedName>
</protein>
<feature type="non-terminal residue" evidence="2">
    <location>
        <position position="1"/>
    </location>
</feature>
<dbReference type="SMART" id="SM00493">
    <property type="entry name" value="TOPRIM"/>
    <property type="match status" value="1"/>
</dbReference>
<sequence>LYDISQSAKDFFKKQLEQSTETLNYLKERGLKKETIEEFELGLAPNKFDDLSRYLTNSGYDIKDVERAGLIFKTERGSYVDRFRERIMFPLYNHFGKVVGFSGRVLPRLEAEKPELGKYINTPETLIFNKSRILYGFHKTKKHILEQKSAVLVEGQMDFLMAYQDGVKNVIATSGTALTFDHLKTIRRLAEQLILCFDNDEAGFNAVERAIDLANANDFNVKILTLQDFKDPAEAAQKSPGALAGLIKETKPAMEFYFERYLKEKVKLELPEFKKKIRIVLAKIKNLASAVERAQWLKELSQRTKIEEKTLAEEMEQLKTLNYAEKNAELRRNSPRQSASSLRESACSRRELICQRLISLAILDKDFQERINEHLDYFLEDYSLILKCLREEAKLEDERLNNLLNLISLRSSFESSILDPEKIEKEFQELLHQLRIEYLKEKRQGLTGLVKEAEGTGDETKVASVLKEFNEVSKSIQNA</sequence>
<dbReference type="PANTHER" id="PTHR30313">
    <property type="entry name" value="DNA PRIMASE"/>
    <property type="match status" value="1"/>
</dbReference>
<comment type="caution">
    <text evidence="2">The sequence shown here is derived from an EMBL/GenBank/DDBJ whole genome shotgun (WGS) entry which is preliminary data.</text>
</comment>